<dbReference type="InterPro" id="IPR001789">
    <property type="entry name" value="Sig_transdc_resp-reg_receiver"/>
</dbReference>
<dbReference type="InterPro" id="IPR011006">
    <property type="entry name" value="CheY-like_superfamily"/>
</dbReference>
<dbReference type="InterPro" id="IPR013656">
    <property type="entry name" value="PAS_4"/>
</dbReference>
<evidence type="ECO:0000259" key="4">
    <source>
        <dbReference type="PROSITE" id="PS50112"/>
    </source>
</evidence>
<evidence type="ECO:0000313" key="6">
    <source>
        <dbReference type="Proteomes" id="UP000054387"/>
    </source>
</evidence>
<accession>A0A0W1R7U5</accession>
<evidence type="ECO:0008006" key="7">
    <source>
        <dbReference type="Google" id="ProtNLM"/>
    </source>
</evidence>
<dbReference type="NCBIfam" id="TIGR00229">
    <property type="entry name" value="sensory_box"/>
    <property type="match status" value="1"/>
</dbReference>
<dbReference type="PANTHER" id="PTHR43228:SF1">
    <property type="entry name" value="TWO-COMPONENT RESPONSE REGULATOR ARR22"/>
    <property type="match status" value="1"/>
</dbReference>
<feature type="domain" description="Response regulatory" evidence="3">
    <location>
        <begin position="29"/>
        <end position="151"/>
    </location>
</feature>
<dbReference type="EMBL" id="LOPU01000029">
    <property type="protein sequence ID" value="KTG09417.1"/>
    <property type="molecule type" value="Genomic_DNA"/>
</dbReference>
<sequence>MDRADEAGDDAVTDATDTTSALPADGPVRVLHVDDDAPFSDLVAAFLERDAGGDDDAPLRVESVSDPGVAVDRLEGDHGFDCIVSDYDMPEMSGLELLERVREFDTEIPFILFTGHGSEEIASRAISAGVTDYLRKGTGSSKFALLGRRIRNATATYRAERELRRSELRLRRVIDLLPQCVFVKDEDGRYLLVNETSASVYDMDPEEVEGTLETELVDSELAAHFLDEDREVIESGEAMFVSEQRVHADDGSLRVERVHKIPYRLARTDKPAVLGVVTDLTDEAQRHDELDELTERLVDARAALEAGDVETVARVHEDAIEKLETLRDDISVKASRQ</sequence>
<keyword evidence="6" id="KW-1185">Reference proteome</keyword>
<comment type="caution">
    <text evidence="5">The sequence shown here is derived from an EMBL/GenBank/DDBJ whole genome shotgun (WGS) entry which is preliminary data.</text>
</comment>
<dbReference type="PROSITE" id="PS50110">
    <property type="entry name" value="RESPONSE_REGULATORY"/>
    <property type="match status" value="1"/>
</dbReference>
<evidence type="ECO:0000256" key="2">
    <source>
        <dbReference type="SAM" id="MobiDB-lite"/>
    </source>
</evidence>
<feature type="region of interest" description="Disordered" evidence="2">
    <location>
        <begin position="1"/>
        <end position="23"/>
    </location>
</feature>
<dbReference type="RefSeq" id="WP_058582569.1">
    <property type="nucleotide sequence ID" value="NZ_LOPU01000029.1"/>
</dbReference>
<dbReference type="InterPro" id="IPR052048">
    <property type="entry name" value="ST_Response_Regulator"/>
</dbReference>
<gene>
    <name evidence="5" type="ORF">AUR64_16705</name>
</gene>
<evidence type="ECO:0000259" key="3">
    <source>
        <dbReference type="PROSITE" id="PS50110"/>
    </source>
</evidence>
<dbReference type="AlphaFoldDB" id="A0A0W1R7U5"/>
<name>A0A0W1R7U5_9EURY</name>
<dbReference type="CDD" id="cd00130">
    <property type="entry name" value="PAS"/>
    <property type="match status" value="1"/>
</dbReference>
<protein>
    <recommendedName>
        <fullName evidence="7">HTR-like protein</fullName>
    </recommendedName>
</protein>
<dbReference type="SMART" id="SM00091">
    <property type="entry name" value="PAS"/>
    <property type="match status" value="1"/>
</dbReference>
<dbReference type="SUPFAM" id="SSF55785">
    <property type="entry name" value="PYP-like sensor domain (PAS domain)"/>
    <property type="match status" value="1"/>
</dbReference>
<dbReference type="GO" id="GO:0000160">
    <property type="term" value="P:phosphorelay signal transduction system"/>
    <property type="evidence" value="ECO:0007669"/>
    <property type="project" value="InterPro"/>
</dbReference>
<dbReference type="CDD" id="cd00156">
    <property type="entry name" value="REC"/>
    <property type="match status" value="1"/>
</dbReference>
<dbReference type="Pfam" id="PF00072">
    <property type="entry name" value="Response_reg"/>
    <property type="match status" value="1"/>
</dbReference>
<dbReference type="Proteomes" id="UP000054387">
    <property type="component" value="Unassembled WGS sequence"/>
</dbReference>
<dbReference type="OrthoDB" id="8127at2157"/>
<dbReference type="InterPro" id="IPR035965">
    <property type="entry name" value="PAS-like_dom_sf"/>
</dbReference>
<evidence type="ECO:0000256" key="1">
    <source>
        <dbReference type="PROSITE-ProRule" id="PRU00169"/>
    </source>
</evidence>
<dbReference type="Pfam" id="PF08448">
    <property type="entry name" value="PAS_4"/>
    <property type="match status" value="1"/>
</dbReference>
<organism evidence="5 6">
    <name type="scientific">Haloprofundus marisrubri</name>
    <dbReference type="NCBI Taxonomy" id="1514971"/>
    <lineage>
        <taxon>Archaea</taxon>
        <taxon>Methanobacteriati</taxon>
        <taxon>Methanobacteriota</taxon>
        <taxon>Stenosarchaea group</taxon>
        <taxon>Halobacteria</taxon>
        <taxon>Halobacteriales</taxon>
        <taxon>Haloferacaceae</taxon>
        <taxon>Haloprofundus</taxon>
    </lineage>
</organism>
<dbReference type="InterPro" id="IPR000014">
    <property type="entry name" value="PAS"/>
</dbReference>
<reference evidence="5 6" key="1">
    <citation type="submission" date="2015-12" db="EMBL/GenBank/DDBJ databases">
        <title>Haloprofundus marisrubri gen. nov., sp. nov., an extremely halophilic archaeon isolated from the Discovery deep brine-seawater interface in the Red Sea.</title>
        <authorList>
            <person name="Zhang G."/>
            <person name="Stingl U."/>
            <person name="Rashid M."/>
        </authorList>
    </citation>
    <scope>NUCLEOTIDE SEQUENCE [LARGE SCALE GENOMIC DNA]</scope>
    <source>
        <strain evidence="5 6">SB9</strain>
    </source>
</reference>
<dbReference type="SUPFAM" id="SSF52172">
    <property type="entry name" value="CheY-like"/>
    <property type="match status" value="1"/>
</dbReference>
<dbReference type="Gene3D" id="3.40.50.2300">
    <property type="match status" value="1"/>
</dbReference>
<dbReference type="PROSITE" id="PS50112">
    <property type="entry name" value="PAS"/>
    <property type="match status" value="1"/>
</dbReference>
<dbReference type="STRING" id="1514971.AUR64_16705"/>
<dbReference type="SMART" id="SM00448">
    <property type="entry name" value="REC"/>
    <property type="match status" value="1"/>
</dbReference>
<feature type="domain" description="PAS" evidence="4">
    <location>
        <begin position="166"/>
        <end position="236"/>
    </location>
</feature>
<keyword evidence="1" id="KW-0597">Phosphoprotein</keyword>
<evidence type="ECO:0000313" key="5">
    <source>
        <dbReference type="EMBL" id="KTG09417.1"/>
    </source>
</evidence>
<proteinExistence type="predicted"/>
<dbReference type="PANTHER" id="PTHR43228">
    <property type="entry name" value="TWO-COMPONENT RESPONSE REGULATOR"/>
    <property type="match status" value="1"/>
</dbReference>
<feature type="modified residue" description="4-aspartylphosphate" evidence="1">
    <location>
        <position position="86"/>
    </location>
</feature>
<dbReference type="Gene3D" id="3.30.450.20">
    <property type="entry name" value="PAS domain"/>
    <property type="match status" value="1"/>
</dbReference>